<accession>A0A2Z6RVD0</accession>
<protein>
    <submittedName>
        <fullName evidence="1">Uncharacterized protein</fullName>
    </submittedName>
</protein>
<dbReference type="AlphaFoldDB" id="A0A2Z6RVD0"/>
<keyword evidence="2" id="KW-1185">Reference proteome</keyword>
<dbReference type="EMBL" id="BEXD01004111">
    <property type="protein sequence ID" value="GBC06946.1"/>
    <property type="molecule type" value="Genomic_DNA"/>
</dbReference>
<proteinExistence type="predicted"/>
<name>A0A2Z6RVD0_9GLOM</name>
<organism evidence="1 2">
    <name type="scientific">Rhizophagus clarus</name>
    <dbReference type="NCBI Taxonomy" id="94130"/>
    <lineage>
        <taxon>Eukaryota</taxon>
        <taxon>Fungi</taxon>
        <taxon>Fungi incertae sedis</taxon>
        <taxon>Mucoromycota</taxon>
        <taxon>Glomeromycotina</taxon>
        <taxon>Glomeromycetes</taxon>
        <taxon>Glomerales</taxon>
        <taxon>Glomeraceae</taxon>
        <taxon>Rhizophagus</taxon>
    </lineage>
</organism>
<dbReference type="Proteomes" id="UP000247702">
    <property type="component" value="Unassembled WGS sequence"/>
</dbReference>
<sequence length="74" mass="9045">MKLVSINKRIKYNNYKLIFDISDHLLYAYVRILPDFLKKKKKIFFVVTINTFVLWTKQKKLYKFGLSFFKFSIV</sequence>
<evidence type="ECO:0000313" key="1">
    <source>
        <dbReference type="EMBL" id="GBC06946.1"/>
    </source>
</evidence>
<reference evidence="1 2" key="1">
    <citation type="submission" date="2017-11" db="EMBL/GenBank/DDBJ databases">
        <title>The genome of Rhizophagus clarus HR1 reveals common genetic basis of auxotrophy among arbuscular mycorrhizal fungi.</title>
        <authorList>
            <person name="Kobayashi Y."/>
        </authorList>
    </citation>
    <scope>NUCLEOTIDE SEQUENCE [LARGE SCALE GENOMIC DNA]</scope>
    <source>
        <strain evidence="1 2">HR1</strain>
    </source>
</reference>
<comment type="caution">
    <text evidence="1">The sequence shown here is derived from an EMBL/GenBank/DDBJ whole genome shotgun (WGS) entry which is preliminary data.</text>
</comment>
<gene>
    <name evidence="1" type="ORF">RclHR1_07160004</name>
</gene>
<evidence type="ECO:0000313" key="2">
    <source>
        <dbReference type="Proteomes" id="UP000247702"/>
    </source>
</evidence>